<dbReference type="EMBL" id="JABSTR010001836">
    <property type="protein sequence ID" value="KAH9384229.1"/>
    <property type="molecule type" value="Genomic_DNA"/>
</dbReference>
<dbReference type="PRINTS" id="PR00503">
    <property type="entry name" value="BROMODOMAIN"/>
</dbReference>
<protein>
    <recommendedName>
        <fullName evidence="4">Bromo domain-containing protein</fullName>
    </recommendedName>
</protein>
<dbReference type="PROSITE" id="PS50014">
    <property type="entry name" value="BROMODOMAIN_2"/>
    <property type="match status" value="1"/>
</dbReference>
<dbReference type="PROSITE" id="PS00633">
    <property type="entry name" value="BROMODOMAIN_1"/>
    <property type="match status" value="1"/>
</dbReference>
<dbReference type="PANTHER" id="PTHR22880:SF225">
    <property type="entry name" value="BROMODOMAIN-CONTAINING PROTEIN BET-1-RELATED"/>
    <property type="match status" value="1"/>
</dbReference>
<organism evidence="5 6">
    <name type="scientific">Haemaphysalis longicornis</name>
    <name type="common">Bush tick</name>
    <dbReference type="NCBI Taxonomy" id="44386"/>
    <lineage>
        <taxon>Eukaryota</taxon>
        <taxon>Metazoa</taxon>
        <taxon>Ecdysozoa</taxon>
        <taxon>Arthropoda</taxon>
        <taxon>Chelicerata</taxon>
        <taxon>Arachnida</taxon>
        <taxon>Acari</taxon>
        <taxon>Parasitiformes</taxon>
        <taxon>Ixodida</taxon>
        <taxon>Ixodoidea</taxon>
        <taxon>Ixodidae</taxon>
        <taxon>Haemaphysalinae</taxon>
        <taxon>Haemaphysalis</taxon>
    </lineage>
</organism>
<evidence type="ECO:0000313" key="6">
    <source>
        <dbReference type="Proteomes" id="UP000821853"/>
    </source>
</evidence>
<evidence type="ECO:0000256" key="1">
    <source>
        <dbReference type="ARBA" id="ARBA00023117"/>
    </source>
</evidence>
<dbReference type="InterPro" id="IPR001487">
    <property type="entry name" value="Bromodomain"/>
</dbReference>
<dbReference type="Gene3D" id="1.20.920.10">
    <property type="entry name" value="Bromodomain-like"/>
    <property type="match status" value="1"/>
</dbReference>
<feature type="domain" description="Bromo" evidence="4">
    <location>
        <begin position="86"/>
        <end position="158"/>
    </location>
</feature>
<feature type="compositionally biased region" description="Polar residues" evidence="3">
    <location>
        <begin position="225"/>
        <end position="235"/>
    </location>
</feature>
<reference evidence="5 6" key="1">
    <citation type="journal article" date="2020" name="Cell">
        <title>Large-Scale Comparative Analyses of Tick Genomes Elucidate Their Genetic Diversity and Vector Capacities.</title>
        <authorList>
            <consortium name="Tick Genome and Microbiome Consortium (TIGMIC)"/>
            <person name="Jia N."/>
            <person name="Wang J."/>
            <person name="Shi W."/>
            <person name="Du L."/>
            <person name="Sun Y."/>
            <person name="Zhan W."/>
            <person name="Jiang J.F."/>
            <person name="Wang Q."/>
            <person name="Zhang B."/>
            <person name="Ji P."/>
            <person name="Bell-Sakyi L."/>
            <person name="Cui X.M."/>
            <person name="Yuan T.T."/>
            <person name="Jiang B.G."/>
            <person name="Yang W.F."/>
            <person name="Lam T.T."/>
            <person name="Chang Q.C."/>
            <person name="Ding S.J."/>
            <person name="Wang X.J."/>
            <person name="Zhu J.G."/>
            <person name="Ruan X.D."/>
            <person name="Zhao L."/>
            <person name="Wei J.T."/>
            <person name="Ye R.Z."/>
            <person name="Que T.C."/>
            <person name="Du C.H."/>
            <person name="Zhou Y.H."/>
            <person name="Cheng J.X."/>
            <person name="Dai P.F."/>
            <person name="Guo W.B."/>
            <person name="Han X.H."/>
            <person name="Huang E.J."/>
            <person name="Li L.F."/>
            <person name="Wei W."/>
            <person name="Gao Y.C."/>
            <person name="Liu J.Z."/>
            <person name="Shao H.Z."/>
            <person name="Wang X."/>
            <person name="Wang C.C."/>
            <person name="Yang T.C."/>
            <person name="Huo Q.B."/>
            <person name="Li W."/>
            <person name="Chen H.Y."/>
            <person name="Chen S.E."/>
            <person name="Zhou L.G."/>
            <person name="Ni X.B."/>
            <person name="Tian J.H."/>
            <person name="Sheng Y."/>
            <person name="Liu T."/>
            <person name="Pan Y.S."/>
            <person name="Xia L.Y."/>
            <person name="Li J."/>
            <person name="Zhao F."/>
            <person name="Cao W.C."/>
        </authorList>
    </citation>
    <scope>NUCLEOTIDE SEQUENCE [LARGE SCALE GENOMIC DNA]</scope>
    <source>
        <strain evidence="5">HaeL-2018</strain>
    </source>
</reference>
<dbReference type="Proteomes" id="UP000821853">
    <property type="component" value="Unassembled WGS sequence"/>
</dbReference>
<keyword evidence="1 2" id="KW-0103">Bromodomain</keyword>
<dbReference type="OrthoDB" id="21449at2759"/>
<dbReference type="InterPro" id="IPR050935">
    <property type="entry name" value="Bromo_chromatin_reader"/>
</dbReference>
<dbReference type="AlphaFoldDB" id="A0A9J6HBU5"/>
<dbReference type="Pfam" id="PF00439">
    <property type="entry name" value="Bromodomain"/>
    <property type="match status" value="1"/>
</dbReference>
<dbReference type="InterPro" id="IPR018359">
    <property type="entry name" value="Bromodomain_CS"/>
</dbReference>
<feature type="region of interest" description="Disordered" evidence="3">
    <location>
        <begin position="210"/>
        <end position="235"/>
    </location>
</feature>
<accession>A0A9J6HBU5</accession>
<feature type="compositionally biased region" description="Basic residues" evidence="3">
    <location>
        <begin position="210"/>
        <end position="219"/>
    </location>
</feature>
<dbReference type="VEuPathDB" id="VectorBase:HLOH_063490"/>
<dbReference type="GO" id="GO:0006338">
    <property type="term" value="P:chromatin remodeling"/>
    <property type="evidence" value="ECO:0007669"/>
    <property type="project" value="TreeGrafter"/>
</dbReference>
<evidence type="ECO:0000259" key="4">
    <source>
        <dbReference type="PROSITE" id="PS50014"/>
    </source>
</evidence>
<dbReference type="SUPFAM" id="SSF47370">
    <property type="entry name" value="Bromodomain"/>
    <property type="match status" value="1"/>
</dbReference>
<dbReference type="SMART" id="SM00297">
    <property type="entry name" value="BROMO"/>
    <property type="match status" value="1"/>
</dbReference>
<dbReference type="GO" id="GO:0005634">
    <property type="term" value="C:nucleus"/>
    <property type="evidence" value="ECO:0007669"/>
    <property type="project" value="TreeGrafter"/>
</dbReference>
<evidence type="ECO:0000313" key="5">
    <source>
        <dbReference type="EMBL" id="KAH9384229.1"/>
    </source>
</evidence>
<name>A0A9J6HBU5_HAELO</name>
<dbReference type="GO" id="GO:0006355">
    <property type="term" value="P:regulation of DNA-templated transcription"/>
    <property type="evidence" value="ECO:0007669"/>
    <property type="project" value="TreeGrafter"/>
</dbReference>
<keyword evidence="6" id="KW-1185">Reference proteome</keyword>
<evidence type="ECO:0000256" key="3">
    <source>
        <dbReference type="SAM" id="MobiDB-lite"/>
    </source>
</evidence>
<proteinExistence type="predicted"/>
<sequence>MASKVKDAVTRKANPTTLPRKPVTFSHIATWPGEPRRAEASTHPDSHRLIKTASEHLPATQQHVHNPSGKLTEQIHYCDSILEELFVIKHAWLFRNPADAELLGLRDYHEIIKHPVDMEMVKKKKDNREYDSEEELTKDMRLIFTNCYRYNPPGHEVFVIAHELRSLSWGMPTCLTSPSRRNGRLRHRPKMLTRTAAGPRSPPRVAARLVTRRTQKRNSRGGCRNCTSDSASLRK</sequence>
<evidence type="ECO:0000256" key="2">
    <source>
        <dbReference type="PROSITE-ProRule" id="PRU00035"/>
    </source>
</evidence>
<comment type="caution">
    <text evidence="5">The sequence shown here is derived from an EMBL/GenBank/DDBJ whole genome shotgun (WGS) entry which is preliminary data.</text>
</comment>
<gene>
    <name evidence="5" type="ORF">HPB48_026222</name>
</gene>
<dbReference type="GO" id="GO:0000785">
    <property type="term" value="C:chromatin"/>
    <property type="evidence" value="ECO:0007669"/>
    <property type="project" value="TreeGrafter"/>
</dbReference>
<dbReference type="PANTHER" id="PTHR22880">
    <property type="entry name" value="FALZ-RELATED BROMODOMAIN-CONTAINING PROTEINS"/>
    <property type="match status" value="1"/>
</dbReference>
<dbReference type="InterPro" id="IPR036427">
    <property type="entry name" value="Bromodomain-like_sf"/>
</dbReference>